<dbReference type="STRING" id="575540.Isop_0916"/>
<feature type="region of interest" description="Disordered" evidence="2">
    <location>
        <begin position="444"/>
        <end position="473"/>
    </location>
</feature>
<dbReference type="AlphaFoldDB" id="E8R301"/>
<reference key="1">
    <citation type="submission" date="2010-11" db="EMBL/GenBank/DDBJ databases">
        <title>The complete sequence of chromosome of Isophaera pallida ATCC 43644.</title>
        <authorList>
            <consortium name="US DOE Joint Genome Institute (JGI-PGF)"/>
            <person name="Lucas S."/>
            <person name="Copeland A."/>
            <person name="Lapidus A."/>
            <person name="Bruce D."/>
            <person name="Goodwin L."/>
            <person name="Pitluck S."/>
            <person name="Kyrpides N."/>
            <person name="Mavromatis K."/>
            <person name="Pagani I."/>
            <person name="Ivanova N."/>
            <person name="Saunders E."/>
            <person name="Brettin T."/>
            <person name="Detter J.C."/>
            <person name="Han C."/>
            <person name="Tapia R."/>
            <person name="Land M."/>
            <person name="Hauser L."/>
            <person name="Markowitz V."/>
            <person name="Cheng J.-F."/>
            <person name="Hugenholtz P."/>
            <person name="Woyke T."/>
            <person name="Wu D."/>
            <person name="Eisen J.A."/>
        </authorList>
    </citation>
    <scope>NUCLEOTIDE SEQUENCE</scope>
    <source>
        <strain>ATCC 43644</strain>
    </source>
</reference>
<reference evidence="5 6" key="2">
    <citation type="journal article" date="2011" name="Stand. Genomic Sci.">
        <title>Complete genome sequence of Isosphaera pallida type strain (IS1B).</title>
        <authorList>
            <consortium name="US DOE Joint Genome Institute (JGI-PGF)"/>
            <person name="Goker M."/>
            <person name="Cleland D."/>
            <person name="Saunders E."/>
            <person name="Lapidus A."/>
            <person name="Nolan M."/>
            <person name="Lucas S."/>
            <person name="Hammon N."/>
            <person name="Deshpande S."/>
            <person name="Cheng J.F."/>
            <person name="Tapia R."/>
            <person name="Han C."/>
            <person name="Goodwin L."/>
            <person name="Pitluck S."/>
            <person name="Liolios K."/>
            <person name="Pagani I."/>
            <person name="Ivanova N."/>
            <person name="Mavromatis K."/>
            <person name="Pati A."/>
            <person name="Chen A."/>
            <person name="Palaniappan K."/>
            <person name="Land M."/>
            <person name="Hauser L."/>
            <person name="Chang Y.J."/>
            <person name="Jeffries C.D."/>
            <person name="Detter J.C."/>
            <person name="Beck B."/>
            <person name="Woyke T."/>
            <person name="Bristow J."/>
            <person name="Eisen J.A."/>
            <person name="Markowitz V."/>
            <person name="Hugenholtz P."/>
            <person name="Kyrpides N.C."/>
            <person name="Klenk H.P."/>
        </authorList>
    </citation>
    <scope>NUCLEOTIDE SEQUENCE [LARGE SCALE GENOMIC DNA]</scope>
    <source>
        <strain evidence="6">ATCC 43644 / DSM 9630 / IS1B</strain>
    </source>
</reference>
<proteinExistence type="predicted"/>
<dbReference type="PANTHER" id="PTHR46401:SF2">
    <property type="entry name" value="GLYCOSYLTRANSFERASE WBBK-RELATED"/>
    <property type="match status" value="1"/>
</dbReference>
<sequence length="479" mass="52825">MSSTSSVPPRAARLPRLVLRPNRPPEPAARPRVPRILFINQYYWPDHASTAQHLTDLAEALAVQGFECHVLCGRGKYKPKPGGDPPPPAWEVRHGVTIHRVWASSLGRRSVVARMTDYLSYYAGAALKTLALPRFDAVVTLTTPPLIGLVGSVAKKIKGSKHIIWSMDLHPDASIALKAPKPPGRLFRVFQWLSDGVVRSADRVVALGPYMAERLRSKGTKPGRIVEIPVWNRRDEIQPLPRAGHPLRAELGLADKVVAMYSGNLGLAHTFDEFLEAARRLRHRSDLAFLFVGGGPRLKEVIAAKEADQLENLLILDYFPREQLRFSLSVADLHLISMRAAMTGIVVPGKLYGIMASGRPALFVGPRACESARTILEADCGAVVAEGDVDHLVRTLELWADHPELREAMGQRGRHYFLEHHEASTCCQMWADLLKAELITTPSRDSVPGVPPAPHLASRGPGQTTRTRAVGETSRFWLS</sequence>
<dbReference type="RefSeq" id="WP_013563794.1">
    <property type="nucleotide sequence ID" value="NC_014962.1"/>
</dbReference>
<dbReference type="OrthoDB" id="9811902at2"/>
<dbReference type="FunCoup" id="E8R301">
    <property type="interactions" value="43"/>
</dbReference>
<keyword evidence="6" id="KW-1185">Reference proteome</keyword>
<feature type="domain" description="Glycosyl transferase family 1" evidence="3">
    <location>
        <begin position="252"/>
        <end position="415"/>
    </location>
</feature>
<evidence type="ECO:0000313" key="6">
    <source>
        <dbReference type="Proteomes" id="UP000008631"/>
    </source>
</evidence>
<dbReference type="InterPro" id="IPR028098">
    <property type="entry name" value="Glyco_trans_4-like_N"/>
</dbReference>
<dbReference type="GO" id="GO:0009103">
    <property type="term" value="P:lipopolysaccharide biosynthetic process"/>
    <property type="evidence" value="ECO:0007669"/>
    <property type="project" value="TreeGrafter"/>
</dbReference>
<dbReference type="EMBL" id="CP002353">
    <property type="protein sequence ID" value="ADV61505.1"/>
    <property type="molecule type" value="Genomic_DNA"/>
</dbReference>
<name>E8R301_ISOPI</name>
<dbReference type="SUPFAM" id="SSF53756">
    <property type="entry name" value="UDP-Glycosyltransferase/glycogen phosphorylase"/>
    <property type="match status" value="1"/>
</dbReference>
<dbReference type="KEGG" id="ipa:Isop_0916"/>
<evidence type="ECO:0000313" key="5">
    <source>
        <dbReference type="EMBL" id="ADV61505.1"/>
    </source>
</evidence>
<dbReference type="InParanoid" id="E8R301"/>
<feature type="region of interest" description="Disordered" evidence="2">
    <location>
        <begin position="1"/>
        <end position="27"/>
    </location>
</feature>
<dbReference type="Proteomes" id="UP000008631">
    <property type="component" value="Chromosome"/>
</dbReference>
<dbReference type="Gene3D" id="3.40.50.2000">
    <property type="entry name" value="Glycogen Phosphorylase B"/>
    <property type="match status" value="2"/>
</dbReference>
<evidence type="ECO:0000259" key="4">
    <source>
        <dbReference type="Pfam" id="PF13579"/>
    </source>
</evidence>
<dbReference type="InterPro" id="IPR001296">
    <property type="entry name" value="Glyco_trans_1"/>
</dbReference>
<gene>
    <name evidence="5" type="ordered locus">Isop_0916</name>
</gene>
<feature type="domain" description="Glycosyltransferase subfamily 4-like N-terminal" evidence="4">
    <location>
        <begin position="51"/>
        <end position="231"/>
    </location>
</feature>
<evidence type="ECO:0000256" key="1">
    <source>
        <dbReference type="ARBA" id="ARBA00022679"/>
    </source>
</evidence>
<dbReference type="Pfam" id="PF13579">
    <property type="entry name" value="Glyco_trans_4_4"/>
    <property type="match status" value="1"/>
</dbReference>
<protein>
    <submittedName>
        <fullName evidence="5">Glycosyl transferase group 1</fullName>
    </submittedName>
</protein>
<organism evidence="5 6">
    <name type="scientific">Isosphaera pallida (strain ATCC 43644 / DSM 9630 / IS1B)</name>
    <dbReference type="NCBI Taxonomy" id="575540"/>
    <lineage>
        <taxon>Bacteria</taxon>
        <taxon>Pseudomonadati</taxon>
        <taxon>Planctomycetota</taxon>
        <taxon>Planctomycetia</taxon>
        <taxon>Isosphaerales</taxon>
        <taxon>Isosphaeraceae</taxon>
        <taxon>Isosphaera</taxon>
    </lineage>
</organism>
<evidence type="ECO:0000259" key="3">
    <source>
        <dbReference type="Pfam" id="PF00534"/>
    </source>
</evidence>
<dbReference type="GO" id="GO:0016757">
    <property type="term" value="F:glycosyltransferase activity"/>
    <property type="evidence" value="ECO:0007669"/>
    <property type="project" value="InterPro"/>
</dbReference>
<evidence type="ECO:0000256" key="2">
    <source>
        <dbReference type="SAM" id="MobiDB-lite"/>
    </source>
</evidence>
<dbReference type="PANTHER" id="PTHR46401">
    <property type="entry name" value="GLYCOSYLTRANSFERASE WBBK-RELATED"/>
    <property type="match status" value="1"/>
</dbReference>
<accession>E8R301</accession>
<dbReference type="eggNOG" id="COG0438">
    <property type="taxonomic scope" value="Bacteria"/>
</dbReference>
<feature type="compositionally biased region" description="Low complexity" evidence="2">
    <location>
        <begin position="7"/>
        <end position="21"/>
    </location>
</feature>
<dbReference type="Pfam" id="PF00534">
    <property type="entry name" value="Glycos_transf_1"/>
    <property type="match status" value="1"/>
</dbReference>
<dbReference type="CDD" id="cd03794">
    <property type="entry name" value="GT4_WbuB-like"/>
    <property type="match status" value="1"/>
</dbReference>
<dbReference type="HOGENOM" id="CLU_009583_11_5_0"/>
<keyword evidence="1 5" id="KW-0808">Transferase</keyword>